<dbReference type="PANTHER" id="PTHR11280">
    <property type="entry name" value="GLUCOSAMINE-6-PHOSPHATE ISOMERASE"/>
    <property type="match status" value="1"/>
</dbReference>
<name>A0A1D8JIL5_9BACL</name>
<dbReference type="Gene3D" id="3.40.50.1360">
    <property type="match status" value="1"/>
</dbReference>
<dbReference type="InterPro" id="IPR006148">
    <property type="entry name" value="Glc/Gal-6P_isomerase"/>
</dbReference>
<evidence type="ECO:0000313" key="4">
    <source>
        <dbReference type="EMBL" id="AOV08546.1"/>
    </source>
</evidence>
<keyword evidence="1" id="KW-0378">Hydrolase</keyword>
<dbReference type="CDD" id="cd01399">
    <property type="entry name" value="GlcN6P_deaminase"/>
    <property type="match status" value="1"/>
</dbReference>
<dbReference type="GO" id="GO:0019262">
    <property type="term" value="P:N-acetylneuraminate catabolic process"/>
    <property type="evidence" value="ECO:0007669"/>
    <property type="project" value="TreeGrafter"/>
</dbReference>
<protein>
    <submittedName>
        <fullName evidence="4">Glucosamine-6-phosphate deaminase</fullName>
    </submittedName>
</protein>
<evidence type="ECO:0000256" key="2">
    <source>
        <dbReference type="ARBA" id="ARBA00023277"/>
    </source>
</evidence>
<proteinExistence type="predicted"/>
<dbReference type="KEGG" id="surl:BI350_14050"/>
<dbReference type="GO" id="GO:0005737">
    <property type="term" value="C:cytoplasm"/>
    <property type="evidence" value="ECO:0007669"/>
    <property type="project" value="TreeGrafter"/>
</dbReference>
<dbReference type="Pfam" id="PF01182">
    <property type="entry name" value="Glucosamine_iso"/>
    <property type="match status" value="1"/>
</dbReference>
<reference evidence="4 5" key="1">
    <citation type="submission" date="2016-09" db="EMBL/GenBank/DDBJ databases">
        <title>Complete genome sequence of the Lysinibacillus sphaericus LMG 22257, a specie of Bacillus with ureolytic activity that can effectively biodeposit calcium carbonate.</title>
        <authorList>
            <person name="Yan W."/>
        </authorList>
    </citation>
    <scope>NUCLEOTIDE SEQUENCE [LARGE SCALE GENOMIC DNA]</scope>
    <source>
        <strain evidence="4 5">LMG 22257</strain>
    </source>
</reference>
<dbReference type="GO" id="GO:0004342">
    <property type="term" value="F:glucosamine-6-phosphate deaminase activity"/>
    <property type="evidence" value="ECO:0007669"/>
    <property type="project" value="InterPro"/>
</dbReference>
<dbReference type="InterPro" id="IPR004547">
    <property type="entry name" value="Glucosamine6P_isomerase"/>
</dbReference>
<evidence type="ECO:0000313" key="5">
    <source>
        <dbReference type="Proteomes" id="UP000185746"/>
    </source>
</evidence>
<dbReference type="InterPro" id="IPR018321">
    <property type="entry name" value="Glucosamine6P_isomerase_CS"/>
</dbReference>
<dbReference type="GO" id="GO:0005975">
    <property type="term" value="P:carbohydrate metabolic process"/>
    <property type="evidence" value="ECO:0007669"/>
    <property type="project" value="InterPro"/>
</dbReference>
<keyword evidence="5" id="KW-1185">Reference proteome</keyword>
<dbReference type="EMBL" id="CP017560">
    <property type="protein sequence ID" value="AOV08546.1"/>
    <property type="molecule type" value="Genomic_DNA"/>
</dbReference>
<dbReference type="SUPFAM" id="SSF100950">
    <property type="entry name" value="NagB/RpiA/CoA transferase-like"/>
    <property type="match status" value="1"/>
</dbReference>
<dbReference type="PANTHER" id="PTHR11280:SF5">
    <property type="entry name" value="GLUCOSAMINE-6-PHOSPHATE ISOMERASE"/>
    <property type="match status" value="1"/>
</dbReference>
<evidence type="ECO:0000256" key="1">
    <source>
        <dbReference type="ARBA" id="ARBA00022801"/>
    </source>
</evidence>
<evidence type="ECO:0000259" key="3">
    <source>
        <dbReference type="Pfam" id="PF01182"/>
    </source>
</evidence>
<gene>
    <name evidence="4" type="ORF">BI350_14050</name>
</gene>
<dbReference type="GO" id="GO:0006043">
    <property type="term" value="P:glucosamine catabolic process"/>
    <property type="evidence" value="ECO:0007669"/>
    <property type="project" value="TreeGrafter"/>
</dbReference>
<accession>A0A1D8JIL5</accession>
<dbReference type="GO" id="GO:0042802">
    <property type="term" value="F:identical protein binding"/>
    <property type="evidence" value="ECO:0007669"/>
    <property type="project" value="TreeGrafter"/>
</dbReference>
<dbReference type="InterPro" id="IPR037171">
    <property type="entry name" value="NagB/RpiA_transferase-like"/>
</dbReference>
<feature type="domain" description="Glucosamine/galactosamine-6-phosphate isomerase" evidence="3">
    <location>
        <begin position="17"/>
        <end position="223"/>
    </location>
</feature>
<dbReference type="GO" id="GO:0006046">
    <property type="term" value="P:N-acetylglucosamine catabolic process"/>
    <property type="evidence" value="ECO:0007669"/>
    <property type="project" value="TreeGrafter"/>
</dbReference>
<sequence length="233" mass="26018">MNGLKFIKVNNPDEGSENLFNFIKEALEKNELHVIGLATGGTMIPVYKKWVESDLDFSDVTTFNLDEYVGISDDNPNGYAYFMNEHLFSKKKFKKVNTLNGLAENLEEECQRFEDLLLANPLDIQILGVGENGHIAFNEPGTPFDSVTHVAKLTPSTLEVNSRFFKPGEQVPNTALTMGITSILRAKKIVLLAFGEKKRAALTKLAEGKVDTDWPITKLLEHDDVTIITDLDI</sequence>
<organism evidence="4 5">
    <name type="scientific">Sporosarcina ureilytica</name>
    <dbReference type="NCBI Taxonomy" id="298596"/>
    <lineage>
        <taxon>Bacteria</taxon>
        <taxon>Bacillati</taxon>
        <taxon>Bacillota</taxon>
        <taxon>Bacilli</taxon>
        <taxon>Bacillales</taxon>
        <taxon>Caryophanaceae</taxon>
        <taxon>Sporosarcina</taxon>
    </lineage>
</organism>
<dbReference type="Proteomes" id="UP000185746">
    <property type="component" value="Chromosome"/>
</dbReference>
<dbReference type="AlphaFoldDB" id="A0A1D8JIL5"/>
<dbReference type="PROSITE" id="PS01161">
    <property type="entry name" value="GLC_GALNAC_ISOMERASE"/>
    <property type="match status" value="1"/>
</dbReference>
<dbReference type="RefSeq" id="WP_075528711.1">
    <property type="nucleotide sequence ID" value="NZ_CP017560.1"/>
</dbReference>
<keyword evidence="2" id="KW-0119">Carbohydrate metabolism</keyword>